<dbReference type="InterPro" id="IPR021530">
    <property type="entry name" value="AllH-like"/>
</dbReference>
<dbReference type="Pfam" id="PF11392">
    <property type="entry name" value="AllH"/>
    <property type="match status" value="1"/>
</dbReference>
<organism evidence="1 2">
    <name type="scientific">Virgibacillus halodenitrificans</name>
    <name type="common">Bacillus halodenitrificans</name>
    <dbReference type="NCBI Taxonomy" id="1482"/>
    <lineage>
        <taxon>Bacteria</taxon>
        <taxon>Bacillati</taxon>
        <taxon>Bacillota</taxon>
        <taxon>Bacilli</taxon>
        <taxon>Bacillales</taxon>
        <taxon>Bacillaceae</taxon>
        <taxon>Virgibacillus</taxon>
    </lineage>
</organism>
<name>A0ABR7VRW0_VIRHA</name>
<dbReference type="Proteomes" id="UP000621631">
    <property type="component" value="Unassembled WGS sequence"/>
</dbReference>
<accession>A0ABR7VRW0</accession>
<sequence>MLQTKTSKVLHAEEYQQHIPLFLNKHTCGFIHSTFKNGFNISVGGKLFFIGSTRNGELPFGIHIDSLSIQKMLAYLEVKTAVKWDIKEQELHFLAIPYKVSLQKARSYTTHLRKRTGSIQNLSNQLVVFLHPLLEKNISTGLGCTIEDFMYSYVENNRSDKQIAHYIYRLLDALYLKDRREIERTLRFFLGRGQGLTPSGDDLLVGVLAINSVTSAFSSSFLHQLQDLLVYENLTTDVGKEYLFYALKGEFSSSVINVIEALLSGDEKQINNNVDQLLAMGHSSGADTLFGILIGLLALRRKLECQKK</sequence>
<evidence type="ECO:0000313" key="1">
    <source>
        <dbReference type="EMBL" id="MBD1224580.1"/>
    </source>
</evidence>
<evidence type="ECO:0000313" key="2">
    <source>
        <dbReference type="Proteomes" id="UP000621631"/>
    </source>
</evidence>
<protein>
    <submittedName>
        <fullName evidence="1">DUF2877 domain-containing protein</fullName>
    </submittedName>
</protein>
<proteinExistence type="predicted"/>
<gene>
    <name evidence="1" type="ORF">IC602_18345</name>
</gene>
<dbReference type="RefSeq" id="WP_160804073.1">
    <property type="nucleotide sequence ID" value="NZ_JACWEZ010000020.1"/>
</dbReference>
<keyword evidence="2" id="KW-1185">Reference proteome</keyword>
<reference evidence="1 2" key="1">
    <citation type="submission" date="2020-09" db="EMBL/GenBank/DDBJ databases">
        <title>Draft Genome Sequences of Oil-Oxidizing Bacteria Halomonas titanicae, Marinobacter lutaoensis, and Virgibacillus halodenitrificans Isolated from Highly Saline Environments.</title>
        <authorList>
            <person name="Grouzdev D.S."/>
            <person name="Sokolova D.S."/>
            <person name="Semenova E.M."/>
            <person name="Borzenkov I.A."/>
            <person name="Bidzhieva S.K."/>
            <person name="Poltaraus A.B."/>
            <person name="Nazina T.N."/>
        </authorList>
    </citation>
    <scope>NUCLEOTIDE SEQUENCE [LARGE SCALE GENOMIC DNA]</scope>
    <source>
        <strain evidence="1 2">VKM B-3472D</strain>
    </source>
</reference>
<dbReference type="EMBL" id="JACWEZ010000020">
    <property type="protein sequence ID" value="MBD1224580.1"/>
    <property type="molecule type" value="Genomic_DNA"/>
</dbReference>
<comment type="caution">
    <text evidence="1">The sequence shown here is derived from an EMBL/GenBank/DDBJ whole genome shotgun (WGS) entry which is preliminary data.</text>
</comment>